<accession>A0A2A6BDX4</accession>
<dbReference type="PANTHER" id="PTHR34492:SF2">
    <property type="entry name" value="G PROTEIN-COUPLED RECEPTOR"/>
    <property type="match status" value="1"/>
</dbReference>
<dbReference type="PANTHER" id="PTHR34492">
    <property type="entry name" value="GUSTATORY RECEPTOR FAMILY"/>
    <property type="match status" value="1"/>
</dbReference>
<name>A0A2A6BDX4_PRIPA</name>
<dbReference type="AlphaFoldDB" id="A0A2A6BDX4"/>
<accession>A0A8R1UH64</accession>
<sequence>MEEDEEMRTPKKAPIVELDSEGNEYLKREDNDDTFSIEMVDTIFTHILTLLTIIQANFDRKRSWSQLFFPVVIMSFSLGMSAYFMGYIVFQLMTEPIDASNISSQLLLVTWIIQAGVSTICVIGWQRKGTWRQFLKCLYEPLKGKGITNGRRKLRRIVIHFYLTAIVIILYCGSYAILGQLEIIDLPTSLRYVYYILYFILIFDLFKALYYPRLQILIQIGNLYLFLCWNLALFVYVFFTHALYFEIREFNLLIAKLREDESETLTDKIENAITIHIMNAKTVRALDDIFKRYAFLMLSTNLPTTLFAFFLLFSRRHHPWTEIVMIIPVILFCVVGFLSLTAAPAKLHDALYDTRAIFCSNRYVWLPFRSEVYQAAVALCCHLDQANLSISIWGFAVVSRPLILTTFSVMATFLALLLQFNDCRTIANSPYNSTSFP</sequence>
<evidence type="ECO:0000313" key="1">
    <source>
        <dbReference type="EnsemblMetazoa" id="PPA24244.1"/>
    </source>
</evidence>
<evidence type="ECO:0000313" key="2">
    <source>
        <dbReference type="Proteomes" id="UP000005239"/>
    </source>
</evidence>
<reference evidence="2" key="1">
    <citation type="journal article" date="2008" name="Nat. Genet.">
        <title>The Pristionchus pacificus genome provides a unique perspective on nematode lifestyle and parasitism.</title>
        <authorList>
            <person name="Dieterich C."/>
            <person name="Clifton S.W."/>
            <person name="Schuster L.N."/>
            <person name="Chinwalla A."/>
            <person name="Delehaunty K."/>
            <person name="Dinkelacker I."/>
            <person name="Fulton L."/>
            <person name="Fulton R."/>
            <person name="Godfrey J."/>
            <person name="Minx P."/>
            <person name="Mitreva M."/>
            <person name="Roeseler W."/>
            <person name="Tian H."/>
            <person name="Witte H."/>
            <person name="Yang S.P."/>
            <person name="Wilson R.K."/>
            <person name="Sommer R.J."/>
        </authorList>
    </citation>
    <scope>NUCLEOTIDE SEQUENCE [LARGE SCALE GENOMIC DNA]</scope>
    <source>
        <strain evidence="2">PS312</strain>
    </source>
</reference>
<dbReference type="EnsemblMetazoa" id="PPA24244.1">
    <property type="protein sequence ID" value="PPA24244.1"/>
    <property type="gene ID" value="WBGene00113798"/>
</dbReference>
<proteinExistence type="predicted"/>
<reference evidence="1" key="2">
    <citation type="submission" date="2022-06" db="UniProtKB">
        <authorList>
            <consortium name="EnsemblMetazoa"/>
        </authorList>
    </citation>
    <scope>IDENTIFICATION</scope>
    <source>
        <strain evidence="1">PS312</strain>
    </source>
</reference>
<gene>
    <name evidence="1" type="primary">WBGene00113798</name>
</gene>
<protein>
    <submittedName>
        <fullName evidence="1">Uncharacterized protein</fullName>
    </submittedName>
</protein>
<organism evidence="1 2">
    <name type="scientific">Pristionchus pacificus</name>
    <name type="common">Parasitic nematode worm</name>
    <dbReference type="NCBI Taxonomy" id="54126"/>
    <lineage>
        <taxon>Eukaryota</taxon>
        <taxon>Metazoa</taxon>
        <taxon>Ecdysozoa</taxon>
        <taxon>Nematoda</taxon>
        <taxon>Chromadorea</taxon>
        <taxon>Rhabditida</taxon>
        <taxon>Rhabditina</taxon>
        <taxon>Diplogasteromorpha</taxon>
        <taxon>Diplogasteroidea</taxon>
        <taxon>Neodiplogasteridae</taxon>
        <taxon>Pristionchus</taxon>
    </lineage>
</organism>
<keyword evidence="2" id="KW-1185">Reference proteome</keyword>
<dbReference type="OrthoDB" id="5784962at2759"/>
<dbReference type="Proteomes" id="UP000005239">
    <property type="component" value="Unassembled WGS sequence"/>
</dbReference>